<evidence type="ECO:0000256" key="3">
    <source>
        <dbReference type="ARBA" id="ARBA00023002"/>
    </source>
</evidence>
<feature type="domain" description="Luciferase-like" evidence="6">
    <location>
        <begin position="44"/>
        <end position="350"/>
    </location>
</feature>
<dbReference type="KEGG" id="ncb:C0V82_19990"/>
<reference evidence="7 8" key="1">
    <citation type="submission" date="2017-12" db="EMBL/GenBank/DDBJ databases">
        <title>Genomes of bacteria within cyanobacterial aggregates.</title>
        <authorList>
            <person name="Cai H."/>
        </authorList>
    </citation>
    <scope>NUCLEOTIDE SEQUENCE [LARGE SCALE GENOMIC DNA]</scope>
    <source>
        <strain evidence="7 8">TH16</strain>
    </source>
</reference>
<dbReference type="AlphaFoldDB" id="A0A2K9NHP6"/>
<evidence type="ECO:0000313" key="8">
    <source>
        <dbReference type="Proteomes" id="UP000234752"/>
    </source>
</evidence>
<dbReference type="GO" id="GO:0008726">
    <property type="term" value="F:alkanesulfonate monooxygenase activity"/>
    <property type="evidence" value="ECO:0007669"/>
    <property type="project" value="TreeGrafter"/>
</dbReference>
<evidence type="ECO:0000256" key="2">
    <source>
        <dbReference type="ARBA" id="ARBA00022643"/>
    </source>
</evidence>
<evidence type="ECO:0000313" key="7">
    <source>
        <dbReference type="EMBL" id="AUN32614.1"/>
    </source>
</evidence>
<proteinExistence type="predicted"/>
<gene>
    <name evidence="7" type="ORF">C0V82_19990</name>
</gene>
<dbReference type="InterPro" id="IPR036661">
    <property type="entry name" value="Luciferase-like_sf"/>
</dbReference>
<evidence type="ECO:0000259" key="6">
    <source>
        <dbReference type="Pfam" id="PF00296"/>
    </source>
</evidence>
<keyword evidence="8" id="KW-1185">Reference proteome</keyword>
<dbReference type="Gene3D" id="3.20.20.30">
    <property type="entry name" value="Luciferase-like domain"/>
    <property type="match status" value="1"/>
</dbReference>
<evidence type="ECO:0000256" key="4">
    <source>
        <dbReference type="ARBA" id="ARBA00023033"/>
    </source>
</evidence>
<feature type="region of interest" description="Disordered" evidence="5">
    <location>
        <begin position="283"/>
        <end position="302"/>
    </location>
</feature>
<evidence type="ECO:0000256" key="1">
    <source>
        <dbReference type="ARBA" id="ARBA00022630"/>
    </source>
</evidence>
<dbReference type="PANTHER" id="PTHR42847:SF4">
    <property type="entry name" value="ALKANESULFONATE MONOOXYGENASE-RELATED"/>
    <property type="match status" value="1"/>
</dbReference>
<dbReference type="InterPro" id="IPR050172">
    <property type="entry name" value="SsuD_RutA_monooxygenase"/>
</dbReference>
<name>A0A2K9NHP6_9PROT</name>
<dbReference type="CDD" id="cd01094">
    <property type="entry name" value="Alkanesulfonate_monoxygenase"/>
    <property type="match status" value="1"/>
</dbReference>
<dbReference type="RefSeq" id="WP_102114147.1">
    <property type="nucleotide sequence ID" value="NZ_BMGN01000007.1"/>
</dbReference>
<dbReference type="Proteomes" id="UP000234752">
    <property type="component" value="Chromosome eg_2"/>
</dbReference>
<keyword evidence="2" id="KW-0288">FMN</keyword>
<dbReference type="InterPro" id="IPR011251">
    <property type="entry name" value="Luciferase-like_dom"/>
</dbReference>
<dbReference type="Pfam" id="PF00296">
    <property type="entry name" value="Bac_luciferase"/>
    <property type="match status" value="1"/>
</dbReference>
<dbReference type="SUPFAM" id="SSF51679">
    <property type="entry name" value="Bacterial luciferase-like"/>
    <property type="match status" value="1"/>
</dbReference>
<dbReference type="PANTHER" id="PTHR42847">
    <property type="entry name" value="ALKANESULFONATE MONOOXYGENASE"/>
    <property type="match status" value="1"/>
</dbReference>
<keyword evidence="4 7" id="KW-0503">Monooxygenase</keyword>
<evidence type="ECO:0000256" key="5">
    <source>
        <dbReference type="SAM" id="MobiDB-lite"/>
    </source>
</evidence>
<dbReference type="GO" id="GO:0046306">
    <property type="term" value="P:alkanesulfonate catabolic process"/>
    <property type="evidence" value="ECO:0007669"/>
    <property type="project" value="TreeGrafter"/>
</dbReference>
<keyword evidence="3" id="KW-0560">Oxidoreductase</keyword>
<organism evidence="7 8">
    <name type="scientific">Niveispirillum cyanobacteriorum</name>
    <dbReference type="NCBI Taxonomy" id="1612173"/>
    <lineage>
        <taxon>Bacteria</taxon>
        <taxon>Pseudomonadati</taxon>
        <taxon>Pseudomonadota</taxon>
        <taxon>Alphaproteobacteria</taxon>
        <taxon>Rhodospirillales</taxon>
        <taxon>Azospirillaceae</taxon>
        <taxon>Niveispirillum</taxon>
    </lineage>
</organism>
<accession>A0A2K9NHP6</accession>
<keyword evidence="1" id="KW-0285">Flavoprotein</keyword>
<dbReference type="EMBL" id="CP025612">
    <property type="protein sequence ID" value="AUN32614.1"/>
    <property type="molecule type" value="Genomic_DNA"/>
</dbReference>
<protein>
    <submittedName>
        <fullName evidence="7">Alkanesulfonate monooxygenase</fullName>
    </submittedName>
</protein>
<sequence>MMVEFHWRLPTHGDRADVSLPYDTRGDWGPLKAGNQAPGLAQGEPDGIPYHDHLLEIARAAELAGFDGGLVPSFPNTDDPWVISAAIARRTKTFKFMIAFQPAWIDPAYAAKASASLQRLSGGRLNFNIITGGGGPSQLWWGDRIAHDDRYTRTTEFLDVFKGLWDGKPFSYQGKFFQLEDAQLPAPLAGQAFPSLYFAGSSNAALEAQGKHADFNLTHMEPLENLRIKFDRVRELASKEGRKVKPAVRFNILARETEEEAWDEVRRAWANVDWDERDRQLKARGRGDGIGSPLPPHLIPSRDKDPKDLQIDGFFSGLGVLGGQGTPLGVVGSYETAAERIDTLINLGVEGFILAGSPHLEEAYRIGEEVIPLVRGRKVPYAAAAE</sequence>
<dbReference type="OrthoDB" id="9814695at2"/>